<evidence type="ECO:0000259" key="2">
    <source>
        <dbReference type="Pfam" id="PF03432"/>
    </source>
</evidence>
<dbReference type="AlphaFoldDB" id="A0A4R0IYI7"/>
<evidence type="ECO:0000256" key="1">
    <source>
        <dbReference type="SAM" id="MobiDB-lite"/>
    </source>
</evidence>
<evidence type="ECO:0000313" key="4">
    <source>
        <dbReference type="Proteomes" id="UP000293342"/>
    </source>
</evidence>
<feature type="domain" description="MobA/VirD2-like nuclease" evidence="2">
    <location>
        <begin position="86"/>
        <end position="184"/>
    </location>
</feature>
<feature type="compositionally biased region" description="Low complexity" evidence="1">
    <location>
        <begin position="635"/>
        <end position="663"/>
    </location>
</feature>
<dbReference type="RefSeq" id="WP_131519392.1">
    <property type="nucleotide sequence ID" value="NZ_SJKD01000019.1"/>
</dbReference>
<dbReference type="OrthoDB" id="4382201at2"/>
<sequence>MPNIVKGGRMAGLLVYLCGPGRANEHTEPHLVGGDGFLQSWYDDAELHRDSALAIAGYLDKPRRLYGVEVTAPARDDSGQVVARKPAHVWHCSLALEPGEGPLGDGQWQAIAADFMDAMGFTELGSGKAPARWAAIHHGLTTAGGDHIHIAASLVREDGTKVSTHMDQPRAQRVCNDLERKYGLRVLASRETGAGMPGVKPAEQQRAARLGLPEPERLTIARTVRACAAASATEAEFVRACRHEGLLLRARFADGRGDVVVGYSVALKPVRGERPLYYRGSGLAKDLALPRLRELWPSTPELAAEAVAEWTAAKRGRRTPGGTSRPRTSMPAGTWEEQANEVAELREQLRSVPLDDRHSWAVVARQAAGVFAAWSRRTEHTPGPLAATADALARSAQMRYRQPRPKHTQPAALTGTAMLLMHASKTGPAADLVLLRQLANTLKAVHDAHVARGELKQALVLESTVRGQLAQILQTTPAAVPMPAASPANDTAQTAAPEDKTAPVQQTGQPSQAPGQSAATAAVSAAIGPEDAATWRNDPAWPALEQRIVELAGQGLDPVGTLRQAHAMRSLDTAESAVQVMTWRIDKLVHTGDAPAASTAADPDLAAALEALGAASGQAPQQAVTSPLPNPLPAPATTGPAGARTRPSTTPAASSSADSEIGD</sequence>
<dbReference type="InterPro" id="IPR005094">
    <property type="entry name" value="Endonuclease_MobA/VirD2"/>
</dbReference>
<gene>
    <name evidence="3" type="ORF">E0H75_42385</name>
</gene>
<protein>
    <submittedName>
        <fullName evidence="3">Relaxase</fullName>
    </submittedName>
</protein>
<dbReference type="Pfam" id="PF03432">
    <property type="entry name" value="Relaxase"/>
    <property type="match status" value="1"/>
</dbReference>
<feature type="compositionally biased region" description="Low complexity" evidence="1">
    <location>
        <begin position="508"/>
        <end position="526"/>
    </location>
</feature>
<dbReference type="EMBL" id="SJKD01000019">
    <property type="protein sequence ID" value="TCC33905.1"/>
    <property type="molecule type" value="Genomic_DNA"/>
</dbReference>
<organism evidence="3 4">
    <name type="scientific">Kribbella capetownensis</name>
    <dbReference type="NCBI Taxonomy" id="1572659"/>
    <lineage>
        <taxon>Bacteria</taxon>
        <taxon>Bacillati</taxon>
        <taxon>Actinomycetota</taxon>
        <taxon>Actinomycetes</taxon>
        <taxon>Propionibacteriales</taxon>
        <taxon>Kribbellaceae</taxon>
        <taxon>Kribbella</taxon>
    </lineage>
</organism>
<reference evidence="3 4" key="1">
    <citation type="submission" date="2019-02" db="EMBL/GenBank/DDBJ databases">
        <title>Kribbella capetownensis sp. nov. and Kribbella speibonae sp. nov., isolated from soil.</title>
        <authorList>
            <person name="Curtis S.M."/>
            <person name="Norton I."/>
            <person name="Everest G.J."/>
            <person name="Meyers P.R."/>
        </authorList>
    </citation>
    <scope>NUCLEOTIDE SEQUENCE [LARGE SCALE GENOMIC DNA]</scope>
    <source>
        <strain evidence="3 4">YM53</strain>
    </source>
</reference>
<feature type="region of interest" description="Disordered" evidence="1">
    <location>
        <begin position="480"/>
        <end position="526"/>
    </location>
</feature>
<proteinExistence type="predicted"/>
<evidence type="ECO:0000313" key="3">
    <source>
        <dbReference type="EMBL" id="TCC33905.1"/>
    </source>
</evidence>
<accession>A0A4R0IYI7</accession>
<name>A0A4R0IYI7_9ACTN</name>
<feature type="compositionally biased region" description="Low complexity" evidence="1">
    <location>
        <begin position="320"/>
        <end position="329"/>
    </location>
</feature>
<feature type="region of interest" description="Disordered" evidence="1">
    <location>
        <begin position="313"/>
        <end position="332"/>
    </location>
</feature>
<comment type="caution">
    <text evidence="3">The sequence shown here is derived from an EMBL/GenBank/DDBJ whole genome shotgun (WGS) entry which is preliminary data.</text>
</comment>
<dbReference type="Proteomes" id="UP000293342">
    <property type="component" value="Unassembled WGS sequence"/>
</dbReference>
<feature type="region of interest" description="Disordered" evidence="1">
    <location>
        <begin position="615"/>
        <end position="663"/>
    </location>
</feature>
<keyword evidence="4" id="KW-1185">Reference proteome</keyword>